<keyword evidence="2" id="KW-0349">Heme</keyword>
<protein>
    <recommendedName>
        <fullName evidence="1">Coproheme decarboxylase</fullName>
        <ecNumber evidence="10">1.3.98.5</ecNumber>
    </recommendedName>
    <alternativeName>
        <fullName evidence="6">Coproheme III oxidative decarboxylase</fullName>
    </alternativeName>
    <alternativeName>
        <fullName evidence="7">Hydrogen peroxide-dependent heme synthase</fullName>
    </alternativeName>
</protein>
<dbReference type="PANTHER" id="PTHR36843">
    <property type="entry name" value="HEME-DEPENDENT PEROXIDASE YWFI-RELATED"/>
    <property type="match status" value="1"/>
</dbReference>
<keyword evidence="11" id="KW-0575">Peroxidase</keyword>
<dbReference type="GO" id="GO:0046872">
    <property type="term" value="F:metal ion binding"/>
    <property type="evidence" value="ECO:0007669"/>
    <property type="project" value="UniProtKB-KW"/>
</dbReference>
<comment type="pathway">
    <text evidence="5">Porphyrin-containing compound metabolism.</text>
</comment>
<dbReference type="Gene3D" id="3.30.70.1030">
    <property type="entry name" value="Apc35880, domain 1"/>
    <property type="match status" value="2"/>
</dbReference>
<keyword evidence="11" id="KW-0560">Oxidoreductase</keyword>
<sequence length="247" mass="29161">MAKTVETSDGWYALHDFRTINWEKWQQASKTDRNAALDEFNKLLSNWQNIEENKQGSHVIYSIVGQKADIMFMLLRPTMKDLNKLENEFNKSALAHYTQPAYSYVSIIEKSSYTKRQTDPYEDPVMRAKLFPTIPKTEYMCFYPMSKLRGETNNWFTLSKEERGRMMFEHIETCKTYTDDVKRIITGSIGFDDYEWGITLFCDDVLKFKKLIYDTRFDEVSAKYAIFGSFFIGSYLAKEELEAYFQI</sequence>
<dbReference type="InterPro" id="IPR011008">
    <property type="entry name" value="Dimeric_a/b-barrel"/>
</dbReference>
<evidence type="ECO:0000313" key="12">
    <source>
        <dbReference type="Proteomes" id="UP000621492"/>
    </source>
</evidence>
<dbReference type="EC" id="1.3.98.5" evidence="10"/>
<dbReference type="GO" id="GO:0004601">
    <property type="term" value="F:peroxidase activity"/>
    <property type="evidence" value="ECO:0007669"/>
    <property type="project" value="UniProtKB-KW"/>
</dbReference>
<name>A0A9W5U243_9BACI</name>
<keyword evidence="3" id="KW-0479">Metal-binding</keyword>
<dbReference type="GO" id="GO:0020037">
    <property type="term" value="F:heme binding"/>
    <property type="evidence" value="ECO:0007669"/>
    <property type="project" value="InterPro"/>
</dbReference>
<comment type="cofactor">
    <cofactor evidence="9">
        <name>Fe-coproporphyrin III</name>
        <dbReference type="ChEBI" id="CHEBI:68438"/>
    </cofactor>
</comment>
<dbReference type="PANTHER" id="PTHR36843:SF1">
    <property type="entry name" value="COPROHEME DECARBOXYLASE"/>
    <property type="match status" value="1"/>
</dbReference>
<evidence type="ECO:0000256" key="7">
    <source>
        <dbReference type="ARBA" id="ARBA00030236"/>
    </source>
</evidence>
<keyword evidence="4" id="KW-0408">Iron</keyword>
<organism evidence="11 12">
    <name type="scientific">Lentibacillus populi</name>
    <dbReference type="NCBI Taxonomy" id="1827502"/>
    <lineage>
        <taxon>Bacteria</taxon>
        <taxon>Bacillati</taxon>
        <taxon>Bacillota</taxon>
        <taxon>Bacilli</taxon>
        <taxon>Bacillales</taxon>
        <taxon>Bacillaceae</taxon>
        <taxon>Lentibacillus</taxon>
    </lineage>
</organism>
<dbReference type="Pfam" id="PF06778">
    <property type="entry name" value="Chlor_dismutase"/>
    <property type="match status" value="1"/>
</dbReference>
<evidence type="ECO:0000256" key="3">
    <source>
        <dbReference type="ARBA" id="ARBA00022723"/>
    </source>
</evidence>
<keyword evidence="12" id="KW-1185">Reference proteome</keyword>
<accession>A0A9W5U243</accession>
<gene>
    <name evidence="11" type="ORF">GCM10011409_43120</name>
</gene>
<evidence type="ECO:0000256" key="10">
    <source>
        <dbReference type="ARBA" id="ARBA00050019"/>
    </source>
</evidence>
<evidence type="ECO:0000313" key="11">
    <source>
        <dbReference type="EMBL" id="GGB61263.1"/>
    </source>
</evidence>
<proteinExistence type="predicted"/>
<evidence type="ECO:0000256" key="4">
    <source>
        <dbReference type="ARBA" id="ARBA00023004"/>
    </source>
</evidence>
<dbReference type="RefSeq" id="WP_155555414.1">
    <property type="nucleotide sequence ID" value="NZ_BMJD01000065.1"/>
</dbReference>
<reference evidence="11" key="1">
    <citation type="journal article" date="2014" name="Int. J. Syst. Evol. Microbiol.">
        <title>Complete genome sequence of Corynebacterium casei LMG S-19264T (=DSM 44701T), isolated from a smear-ripened cheese.</title>
        <authorList>
            <consortium name="US DOE Joint Genome Institute (JGI-PGF)"/>
            <person name="Walter F."/>
            <person name="Albersmeier A."/>
            <person name="Kalinowski J."/>
            <person name="Ruckert C."/>
        </authorList>
    </citation>
    <scope>NUCLEOTIDE SEQUENCE</scope>
    <source>
        <strain evidence="11">CGMCC 1.15454</strain>
    </source>
</reference>
<evidence type="ECO:0000256" key="8">
    <source>
        <dbReference type="ARBA" id="ARBA00049896"/>
    </source>
</evidence>
<dbReference type="SUPFAM" id="SSF54909">
    <property type="entry name" value="Dimeric alpha+beta barrel"/>
    <property type="match status" value="1"/>
</dbReference>
<dbReference type="EMBL" id="BMJD01000065">
    <property type="protein sequence ID" value="GGB61263.1"/>
    <property type="molecule type" value="Genomic_DNA"/>
</dbReference>
<reference evidence="11" key="2">
    <citation type="submission" date="2020-09" db="EMBL/GenBank/DDBJ databases">
        <authorList>
            <person name="Sun Q."/>
            <person name="Zhou Y."/>
        </authorList>
    </citation>
    <scope>NUCLEOTIDE SEQUENCE</scope>
    <source>
        <strain evidence="11">CGMCC 1.15454</strain>
    </source>
</reference>
<dbReference type="AlphaFoldDB" id="A0A9W5U243"/>
<dbReference type="Proteomes" id="UP000621492">
    <property type="component" value="Unassembled WGS sequence"/>
</dbReference>
<evidence type="ECO:0000256" key="2">
    <source>
        <dbReference type="ARBA" id="ARBA00022617"/>
    </source>
</evidence>
<evidence type="ECO:0000256" key="1">
    <source>
        <dbReference type="ARBA" id="ARBA00014413"/>
    </source>
</evidence>
<dbReference type="NCBIfam" id="NF008913">
    <property type="entry name" value="PRK12276.1"/>
    <property type="match status" value="1"/>
</dbReference>
<comment type="catalytic activity">
    <reaction evidence="8">
        <text>Fe-coproporphyrin III + 2 H2O2 + 2 H(+) = heme b + 2 CO2 + 4 H2O</text>
        <dbReference type="Rhea" id="RHEA:56516"/>
        <dbReference type="ChEBI" id="CHEBI:15377"/>
        <dbReference type="ChEBI" id="CHEBI:15378"/>
        <dbReference type="ChEBI" id="CHEBI:16240"/>
        <dbReference type="ChEBI" id="CHEBI:16526"/>
        <dbReference type="ChEBI" id="CHEBI:60344"/>
        <dbReference type="ChEBI" id="CHEBI:68438"/>
        <dbReference type="EC" id="1.3.98.5"/>
    </reaction>
    <physiologicalReaction direction="left-to-right" evidence="8">
        <dbReference type="Rhea" id="RHEA:56517"/>
    </physiologicalReaction>
</comment>
<evidence type="ECO:0000256" key="5">
    <source>
        <dbReference type="ARBA" id="ARBA00023444"/>
    </source>
</evidence>
<evidence type="ECO:0000256" key="6">
    <source>
        <dbReference type="ARBA" id="ARBA00029882"/>
    </source>
</evidence>
<comment type="caution">
    <text evidence="11">The sequence shown here is derived from an EMBL/GenBank/DDBJ whole genome shotgun (WGS) entry which is preliminary data.</text>
</comment>
<dbReference type="InterPro" id="IPR010644">
    <property type="entry name" value="ChdC/CLD"/>
</dbReference>
<evidence type="ECO:0000256" key="9">
    <source>
        <dbReference type="ARBA" id="ARBA00049935"/>
    </source>
</evidence>